<comment type="subcellular location">
    <subcellularLocation>
        <location evidence="1">Membrane</location>
        <topology evidence="1">Multi-pass membrane protein</topology>
    </subcellularLocation>
</comment>
<feature type="transmembrane region" description="Helical" evidence="5">
    <location>
        <begin position="56"/>
        <end position="75"/>
    </location>
</feature>
<keyword evidence="4 5" id="KW-0472">Membrane</keyword>
<dbReference type="Gene3D" id="1.20.1250.20">
    <property type="entry name" value="MFS general substrate transporter like domains"/>
    <property type="match status" value="1"/>
</dbReference>
<dbReference type="AlphaFoldDB" id="A0AAV9N3A1"/>
<dbReference type="GO" id="GO:0022857">
    <property type="term" value="F:transmembrane transporter activity"/>
    <property type="evidence" value="ECO:0007669"/>
    <property type="project" value="TreeGrafter"/>
</dbReference>
<dbReference type="SUPFAM" id="SSF103473">
    <property type="entry name" value="MFS general substrate transporter"/>
    <property type="match status" value="1"/>
</dbReference>
<organism evidence="6 7">
    <name type="scientific">Exophiala bonariae</name>
    <dbReference type="NCBI Taxonomy" id="1690606"/>
    <lineage>
        <taxon>Eukaryota</taxon>
        <taxon>Fungi</taxon>
        <taxon>Dikarya</taxon>
        <taxon>Ascomycota</taxon>
        <taxon>Pezizomycotina</taxon>
        <taxon>Eurotiomycetes</taxon>
        <taxon>Chaetothyriomycetidae</taxon>
        <taxon>Chaetothyriales</taxon>
        <taxon>Herpotrichiellaceae</taxon>
        <taxon>Exophiala</taxon>
    </lineage>
</organism>
<sequence length="197" mass="21716">MISYLLTQSRSQVGLAYISCIVGVIIGCLTAGPLGDWAVLQITRRNKGIWESEHRQWLNLILALVVPFSLLLWGLGAQYRIHWFGLVFAMGLTGVAVAMGAHLSISYCIDTYKDFGADVVVSTIVIRNTMGFAMGYAVTPWVTNMGYQNAFITGAIAGMVQVLLCLVFIKWGRQIRKSSAARYHAEVARAERFAIAH</sequence>
<proteinExistence type="predicted"/>
<evidence type="ECO:0000313" key="7">
    <source>
        <dbReference type="Proteomes" id="UP001358417"/>
    </source>
</evidence>
<evidence type="ECO:0000256" key="2">
    <source>
        <dbReference type="ARBA" id="ARBA00022692"/>
    </source>
</evidence>
<protein>
    <recommendedName>
        <fullName evidence="8">Major facilitator superfamily (MFS) profile domain-containing protein</fullName>
    </recommendedName>
</protein>
<evidence type="ECO:0000256" key="3">
    <source>
        <dbReference type="ARBA" id="ARBA00022989"/>
    </source>
</evidence>
<gene>
    <name evidence="6" type="ORF">LTR84_005793</name>
</gene>
<evidence type="ECO:0000313" key="6">
    <source>
        <dbReference type="EMBL" id="KAK5048701.1"/>
    </source>
</evidence>
<keyword evidence="2 5" id="KW-0812">Transmembrane</keyword>
<dbReference type="Proteomes" id="UP001358417">
    <property type="component" value="Unassembled WGS sequence"/>
</dbReference>
<feature type="transmembrane region" description="Helical" evidence="5">
    <location>
        <begin position="81"/>
        <end position="103"/>
    </location>
</feature>
<dbReference type="GO" id="GO:0005886">
    <property type="term" value="C:plasma membrane"/>
    <property type="evidence" value="ECO:0007669"/>
    <property type="project" value="TreeGrafter"/>
</dbReference>
<feature type="transmembrane region" description="Helical" evidence="5">
    <location>
        <begin position="15"/>
        <end position="35"/>
    </location>
</feature>
<evidence type="ECO:0000256" key="4">
    <source>
        <dbReference type="ARBA" id="ARBA00023136"/>
    </source>
</evidence>
<dbReference type="PANTHER" id="PTHR23502:SF30">
    <property type="entry name" value="TRANSPORTER, PUTATIVE (AFU_ORTHOLOGUE AFUA_8G04702)-RELATED"/>
    <property type="match status" value="1"/>
</dbReference>
<feature type="transmembrane region" description="Helical" evidence="5">
    <location>
        <begin position="150"/>
        <end position="169"/>
    </location>
</feature>
<evidence type="ECO:0008006" key="8">
    <source>
        <dbReference type="Google" id="ProtNLM"/>
    </source>
</evidence>
<comment type="caution">
    <text evidence="6">The sequence shown here is derived from an EMBL/GenBank/DDBJ whole genome shotgun (WGS) entry which is preliminary data.</text>
</comment>
<dbReference type="GeneID" id="89973967"/>
<reference evidence="6 7" key="1">
    <citation type="submission" date="2023-08" db="EMBL/GenBank/DDBJ databases">
        <title>Black Yeasts Isolated from many extreme environments.</title>
        <authorList>
            <person name="Coleine C."/>
            <person name="Stajich J.E."/>
            <person name="Selbmann L."/>
        </authorList>
    </citation>
    <scope>NUCLEOTIDE SEQUENCE [LARGE SCALE GENOMIC DNA]</scope>
    <source>
        <strain evidence="6 7">CCFEE 5792</strain>
    </source>
</reference>
<keyword evidence="7" id="KW-1185">Reference proteome</keyword>
<accession>A0AAV9N3A1</accession>
<dbReference type="PANTHER" id="PTHR23502">
    <property type="entry name" value="MAJOR FACILITATOR SUPERFAMILY"/>
    <property type="match status" value="1"/>
</dbReference>
<evidence type="ECO:0000256" key="5">
    <source>
        <dbReference type="SAM" id="Phobius"/>
    </source>
</evidence>
<dbReference type="InterPro" id="IPR036259">
    <property type="entry name" value="MFS_trans_sf"/>
</dbReference>
<dbReference type="RefSeq" id="XP_064704060.1">
    <property type="nucleotide sequence ID" value="XM_064849357.1"/>
</dbReference>
<name>A0AAV9N3A1_9EURO</name>
<keyword evidence="3 5" id="KW-1133">Transmembrane helix</keyword>
<dbReference type="EMBL" id="JAVRRD010000021">
    <property type="protein sequence ID" value="KAK5048701.1"/>
    <property type="molecule type" value="Genomic_DNA"/>
</dbReference>
<evidence type="ECO:0000256" key="1">
    <source>
        <dbReference type="ARBA" id="ARBA00004141"/>
    </source>
</evidence>